<feature type="chain" id="PRO_5028804287" evidence="1">
    <location>
        <begin position="20"/>
        <end position="619"/>
    </location>
</feature>
<evidence type="ECO:0000256" key="1">
    <source>
        <dbReference type="SAM" id="SignalP"/>
    </source>
</evidence>
<evidence type="ECO:0000313" key="2">
    <source>
        <dbReference type="EMBL" id="KAF3107340.1"/>
    </source>
</evidence>
<evidence type="ECO:0000313" key="3">
    <source>
        <dbReference type="Proteomes" id="UP000475325"/>
    </source>
</evidence>
<protein>
    <submittedName>
        <fullName evidence="2">Uncharacterized protein</fullName>
    </submittedName>
</protein>
<proteinExistence type="predicted"/>
<comment type="caution">
    <text evidence="2">The sequence shown here is derived from an EMBL/GenBank/DDBJ whole genome shotgun (WGS) entry which is preliminary data.</text>
</comment>
<keyword evidence="1" id="KW-0732">Signal</keyword>
<accession>A0A7C8NKB2</accession>
<reference evidence="2 3" key="1">
    <citation type="submission" date="2019-06" db="EMBL/GenBank/DDBJ databases">
        <authorList>
            <person name="Palmer J.M."/>
        </authorList>
    </citation>
    <scope>NUCLEOTIDE SEQUENCE [LARGE SCALE GENOMIC DNA]</scope>
    <source>
        <strain evidence="2 3">TWF102</strain>
    </source>
</reference>
<organism evidence="2 3">
    <name type="scientific">Orbilia oligospora</name>
    <name type="common">Nematode-trapping fungus</name>
    <name type="synonym">Arthrobotrys oligospora</name>
    <dbReference type="NCBI Taxonomy" id="2813651"/>
    <lineage>
        <taxon>Eukaryota</taxon>
        <taxon>Fungi</taxon>
        <taxon>Dikarya</taxon>
        <taxon>Ascomycota</taxon>
        <taxon>Pezizomycotina</taxon>
        <taxon>Orbiliomycetes</taxon>
        <taxon>Orbiliales</taxon>
        <taxon>Orbiliaceae</taxon>
        <taxon>Orbilia</taxon>
    </lineage>
</organism>
<dbReference type="EMBL" id="WIQW01000010">
    <property type="protein sequence ID" value="KAF3107340.1"/>
    <property type="molecule type" value="Genomic_DNA"/>
</dbReference>
<dbReference type="Proteomes" id="UP000475325">
    <property type="component" value="Unassembled WGS sequence"/>
</dbReference>
<feature type="signal peptide" evidence="1">
    <location>
        <begin position="1"/>
        <end position="19"/>
    </location>
</feature>
<gene>
    <name evidence="2" type="ORF">TWF102_000260</name>
</gene>
<dbReference type="AlphaFoldDB" id="A0A7C8NKB2"/>
<sequence length="619" mass="66996">MRVAARQISLAILFCGTFAQKSTTITTIFVTTRWTETRTCSSQLQRCEDVIWNPLVSSMGNGTVGPSSWLPSSSISPGGFSTFTTSRKTGSISTIASSYTANVTVPSWSSISTPTSTPSSFVLQSFDGDSPDSYFQLFSDGRLGLVEIAETSAPRFMLQGGRLLTVEEPVEAIFLRRGTARKRQDAISLDDIGELLHDILESGEILSTDILSRIFFNEVGMCLEYNGKFYRLYRLRRAQGGYYLRMAAYPGSTPDGWLPALVGPIQPSQSISSTTGLQPSRTLVSSQITRTGSSEASDSSAYDIITSYNLQPFCSQLFDYHGSTTTTTTTTSWLTTTYSAVKATSVYITTEEDIGATRVIVLEIRAPALSTPEQLSPYPAADISTGCSSAVTSPSATSSFTETSVSEVSSTLSSTIDASGTYAADIPGYTGRLYWNLFSNDQGYHFVDYDSGDDFQVFNVDTDSGASEGYLRLSQRAPMGDGGSIIDVIVGIYSSEYLGDHPDVLNDYQTYLLVTKDDDRMIPIPVMWTSGGAVAIDKSSLLQAGQNPNDQRDTFWLCTDTPPDYVYVYSSVGLEAVIGKQAGSCTTFSQFLPFTATTTTEGARCRDWAITATAVVDSE</sequence>
<name>A0A7C8NKB2_ORBOL</name>